<keyword evidence="2" id="KW-1185">Reference proteome</keyword>
<reference evidence="1 2" key="1">
    <citation type="submission" date="2024-07" db="EMBL/GenBank/DDBJ databases">
        <authorList>
            <person name="Yun M."/>
        </authorList>
    </citation>
    <scope>NUCLEOTIDE SEQUENCE [LARGE SCALE GENOMIC DNA]</scope>
    <source>
        <strain evidence="1 2">MS01</strain>
    </source>
</reference>
<name>A0ABV3S2X5_9LACO</name>
<gene>
    <name evidence="1" type="ORF">AB3K24_04940</name>
</gene>
<dbReference type="RefSeq" id="WP_367974089.1">
    <property type="nucleotide sequence ID" value="NZ_JBFPEQ010000001.1"/>
</dbReference>
<accession>A0ABV3S2X5</accession>
<organism evidence="1 2">
    <name type="scientific">Leuconostoc aquikimchii</name>
    <dbReference type="NCBI Taxonomy" id="3236804"/>
    <lineage>
        <taxon>Bacteria</taxon>
        <taxon>Bacillati</taxon>
        <taxon>Bacillota</taxon>
        <taxon>Bacilli</taxon>
        <taxon>Lactobacillales</taxon>
        <taxon>Lactobacillaceae</taxon>
        <taxon>Leuconostoc</taxon>
    </lineage>
</organism>
<protein>
    <submittedName>
        <fullName evidence="1">Uncharacterized protein</fullName>
    </submittedName>
</protein>
<dbReference type="EMBL" id="JBFPER010000001">
    <property type="protein sequence ID" value="MEX0380696.1"/>
    <property type="molecule type" value="Genomic_DNA"/>
</dbReference>
<evidence type="ECO:0000313" key="2">
    <source>
        <dbReference type="Proteomes" id="UP001556617"/>
    </source>
</evidence>
<sequence length="179" mass="20936">MSIAFEASKLFLFAETIEIGSRMKLNNQIEIIQELTTQLKKNYNDSFYANFEYEISSLYATKKKQTQAEIIENQRRFDSTVESLFKPKIIHPWGILGEYIFKTTKTAKNYHDVQDSKKRFSIENMRMEKIIDQISQKKQLNSLDEVVMQIVEVPNIQAELIYLPADNQADQRVFIPVVS</sequence>
<dbReference type="Proteomes" id="UP001556617">
    <property type="component" value="Unassembled WGS sequence"/>
</dbReference>
<proteinExistence type="predicted"/>
<comment type="caution">
    <text evidence="1">The sequence shown here is derived from an EMBL/GenBank/DDBJ whole genome shotgun (WGS) entry which is preliminary data.</text>
</comment>
<evidence type="ECO:0000313" key="1">
    <source>
        <dbReference type="EMBL" id="MEX0380696.1"/>
    </source>
</evidence>